<dbReference type="Pfam" id="PF08571">
    <property type="entry name" value="Yos1"/>
    <property type="match status" value="1"/>
</dbReference>
<feature type="compositionally biased region" description="Basic and acidic residues" evidence="8">
    <location>
        <begin position="1"/>
        <end position="22"/>
    </location>
</feature>
<evidence type="ECO:0000256" key="4">
    <source>
        <dbReference type="ARBA" id="ARBA00022927"/>
    </source>
</evidence>
<keyword evidence="3" id="KW-0812">Transmembrane</keyword>
<sequence length="182" mass="19980">MAENQRLRGPKEGRRGPKEERSGGGIQEVEEESSRVETLSDEQMMSCCNSVANSEQMLCSRGDVKQSACSAFEVSGGTAPRSLAYARVQRSLNPKLVLCAIIVGLRLVETCETLEKDSREISISINGLLLVANAFAILNKEWFLAPISWSLSDVFVGKVKSLKGQIMGLIYAIQYLRVPLIL</sequence>
<dbReference type="AlphaFoldDB" id="A0AAP0HL52"/>
<comment type="subcellular location">
    <subcellularLocation>
        <location evidence="1">Membrane</location>
    </subcellularLocation>
</comment>
<dbReference type="GO" id="GO:0006888">
    <property type="term" value="P:endoplasmic reticulum to Golgi vesicle-mediated transport"/>
    <property type="evidence" value="ECO:0007669"/>
    <property type="project" value="TreeGrafter"/>
</dbReference>
<keyword evidence="6" id="KW-0472">Membrane</keyword>
<keyword evidence="5" id="KW-1133">Transmembrane helix</keyword>
<dbReference type="InterPro" id="IPR013880">
    <property type="entry name" value="Yos1"/>
</dbReference>
<evidence type="ECO:0000256" key="7">
    <source>
        <dbReference type="ARBA" id="ARBA00024203"/>
    </source>
</evidence>
<organism evidence="9 10">
    <name type="scientific">Stephania cephalantha</name>
    <dbReference type="NCBI Taxonomy" id="152367"/>
    <lineage>
        <taxon>Eukaryota</taxon>
        <taxon>Viridiplantae</taxon>
        <taxon>Streptophyta</taxon>
        <taxon>Embryophyta</taxon>
        <taxon>Tracheophyta</taxon>
        <taxon>Spermatophyta</taxon>
        <taxon>Magnoliopsida</taxon>
        <taxon>Ranunculales</taxon>
        <taxon>Menispermaceae</taxon>
        <taxon>Menispermoideae</taxon>
        <taxon>Cissampelideae</taxon>
        <taxon>Stephania</taxon>
    </lineage>
</organism>
<dbReference type="GO" id="GO:0000139">
    <property type="term" value="C:Golgi membrane"/>
    <property type="evidence" value="ECO:0007669"/>
    <property type="project" value="TreeGrafter"/>
</dbReference>
<name>A0AAP0HL52_9MAGN</name>
<dbReference type="GO" id="GO:0005789">
    <property type="term" value="C:endoplasmic reticulum membrane"/>
    <property type="evidence" value="ECO:0007669"/>
    <property type="project" value="TreeGrafter"/>
</dbReference>
<comment type="caution">
    <text evidence="9">The sequence shown here is derived from an EMBL/GenBank/DDBJ whole genome shotgun (WGS) entry which is preliminary data.</text>
</comment>
<dbReference type="EMBL" id="JBBNAG010000012">
    <property type="protein sequence ID" value="KAK9088411.1"/>
    <property type="molecule type" value="Genomic_DNA"/>
</dbReference>
<dbReference type="GO" id="GO:0030134">
    <property type="term" value="C:COPII-coated ER to Golgi transport vesicle"/>
    <property type="evidence" value="ECO:0007669"/>
    <property type="project" value="TreeGrafter"/>
</dbReference>
<evidence type="ECO:0000256" key="3">
    <source>
        <dbReference type="ARBA" id="ARBA00022692"/>
    </source>
</evidence>
<evidence type="ECO:0000313" key="10">
    <source>
        <dbReference type="Proteomes" id="UP001419268"/>
    </source>
</evidence>
<keyword evidence="2" id="KW-0813">Transport</keyword>
<accession>A0AAP0HL52</accession>
<gene>
    <name evidence="9" type="ORF">Scep_027493</name>
</gene>
<protein>
    <submittedName>
        <fullName evidence="9">Uncharacterized protein</fullName>
    </submittedName>
</protein>
<dbReference type="PANTHER" id="PTHR15858:SF0">
    <property type="entry name" value="IMMEDIATE EARLY RESPONSE 3-INTERACTING PROTEIN 1"/>
    <property type="match status" value="1"/>
</dbReference>
<evidence type="ECO:0000256" key="1">
    <source>
        <dbReference type="ARBA" id="ARBA00004370"/>
    </source>
</evidence>
<evidence type="ECO:0000256" key="2">
    <source>
        <dbReference type="ARBA" id="ARBA00022448"/>
    </source>
</evidence>
<reference evidence="9 10" key="1">
    <citation type="submission" date="2024-01" db="EMBL/GenBank/DDBJ databases">
        <title>Genome assemblies of Stephania.</title>
        <authorList>
            <person name="Yang L."/>
        </authorList>
    </citation>
    <scope>NUCLEOTIDE SEQUENCE [LARGE SCALE GENOMIC DNA]</scope>
    <source>
        <strain evidence="9">JXDWG</strain>
        <tissue evidence="9">Leaf</tissue>
    </source>
</reference>
<comment type="similarity">
    <text evidence="7">Belongs to the YOS1 family.</text>
</comment>
<dbReference type="PANTHER" id="PTHR15858">
    <property type="entry name" value="IMMEDIATE EARLY RESPONSE 3-INTERACTING PROTEIN 1"/>
    <property type="match status" value="1"/>
</dbReference>
<feature type="region of interest" description="Disordered" evidence="8">
    <location>
        <begin position="1"/>
        <end position="35"/>
    </location>
</feature>
<dbReference type="Proteomes" id="UP001419268">
    <property type="component" value="Unassembled WGS sequence"/>
</dbReference>
<evidence type="ECO:0000256" key="8">
    <source>
        <dbReference type="SAM" id="MobiDB-lite"/>
    </source>
</evidence>
<evidence type="ECO:0000256" key="6">
    <source>
        <dbReference type="ARBA" id="ARBA00023136"/>
    </source>
</evidence>
<evidence type="ECO:0000313" key="9">
    <source>
        <dbReference type="EMBL" id="KAK9088411.1"/>
    </source>
</evidence>
<keyword evidence="4" id="KW-0653">Protein transport</keyword>
<proteinExistence type="inferred from homology"/>
<keyword evidence="10" id="KW-1185">Reference proteome</keyword>
<dbReference type="GO" id="GO:0015031">
    <property type="term" value="P:protein transport"/>
    <property type="evidence" value="ECO:0007669"/>
    <property type="project" value="UniProtKB-KW"/>
</dbReference>
<evidence type="ECO:0000256" key="5">
    <source>
        <dbReference type="ARBA" id="ARBA00022989"/>
    </source>
</evidence>